<dbReference type="GO" id="GO:0016853">
    <property type="term" value="F:isomerase activity"/>
    <property type="evidence" value="ECO:0007669"/>
    <property type="project" value="InterPro"/>
</dbReference>
<reference evidence="1" key="1">
    <citation type="journal article" date="2021" name="PeerJ">
        <title>Extensive microbial diversity within the chicken gut microbiome revealed by metagenomics and culture.</title>
        <authorList>
            <person name="Gilroy R."/>
            <person name="Ravi A."/>
            <person name="Getino M."/>
            <person name="Pursley I."/>
            <person name="Horton D.L."/>
            <person name="Alikhan N.F."/>
            <person name="Baker D."/>
            <person name="Gharbi K."/>
            <person name="Hall N."/>
            <person name="Watson M."/>
            <person name="Adriaenssens E.M."/>
            <person name="Foster-Nyarko E."/>
            <person name="Jarju S."/>
            <person name="Secka A."/>
            <person name="Antonio M."/>
            <person name="Oren A."/>
            <person name="Chaudhuri R.R."/>
            <person name="La Ragione R."/>
            <person name="Hildebrand F."/>
            <person name="Pallen M.J."/>
        </authorList>
    </citation>
    <scope>NUCLEOTIDE SEQUENCE</scope>
    <source>
        <strain evidence="1">CHK189-11263</strain>
    </source>
</reference>
<organism evidence="1 2">
    <name type="scientific">Candidatus Flavonifractor intestinipullorum</name>
    <dbReference type="NCBI Taxonomy" id="2838587"/>
    <lineage>
        <taxon>Bacteria</taxon>
        <taxon>Bacillati</taxon>
        <taxon>Bacillota</taxon>
        <taxon>Clostridia</taxon>
        <taxon>Eubacteriales</taxon>
        <taxon>Oscillospiraceae</taxon>
        <taxon>Flavonifractor</taxon>
    </lineage>
</organism>
<dbReference type="SUPFAM" id="SSF74650">
    <property type="entry name" value="Galactose mutarotase-like"/>
    <property type="match status" value="1"/>
</dbReference>
<sequence>MEYTIENGNLALTVSAHGAEPRLLTGLGSTPWGWLWEGKADVWGRWAPVCFPWCGKLEDGWFEDQGRRYYGGQHGFLRDVEHTLVEQGRESLLFRFDWQADRERWPWNFTFETRHALLGRSLVTTCTVYNRDSRPMPIQLGFHPGLRCPFDPDKTPQDYQIRFEQPESPDGTCLFALEPEVFDNDSICFPNLNSAWVQVEEKETGRYLRVDTRDFPYVLLWSKPGIPNFVCIEPWTGYPGPGHDLSARPGATLLAPGGHFSRTQRITVGP</sequence>
<evidence type="ECO:0008006" key="3">
    <source>
        <dbReference type="Google" id="ProtNLM"/>
    </source>
</evidence>
<dbReference type="InterPro" id="IPR008183">
    <property type="entry name" value="Aldose_1/G6P_1-epimerase"/>
</dbReference>
<dbReference type="Proteomes" id="UP000824208">
    <property type="component" value="Unassembled WGS sequence"/>
</dbReference>
<dbReference type="Gene3D" id="2.70.98.10">
    <property type="match status" value="1"/>
</dbReference>
<dbReference type="Pfam" id="PF01263">
    <property type="entry name" value="Aldose_epim"/>
    <property type="match status" value="1"/>
</dbReference>
<gene>
    <name evidence="1" type="ORF">H9714_08780</name>
</gene>
<accession>A0A9D2S6U2</accession>
<protein>
    <recommendedName>
        <fullName evidence="3">Aldose 1-epimerase</fullName>
    </recommendedName>
</protein>
<dbReference type="InterPro" id="IPR011013">
    <property type="entry name" value="Gal_mutarotase_sf_dom"/>
</dbReference>
<dbReference type="GO" id="GO:0030246">
    <property type="term" value="F:carbohydrate binding"/>
    <property type="evidence" value="ECO:0007669"/>
    <property type="project" value="InterPro"/>
</dbReference>
<evidence type="ECO:0000313" key="2">
    <source>
        <dbReference type="Proteomes" id="UP000824208"/>
    </source>
</evidence>
<proteinExistence type="predicted"/>
<comment type="caution">
    <text evidence="1">The sequence shown here is derived from an EMBL/GenBank/DDBJ whole genome shotgun (WGS) entry which is preliminary data.</text>
</comment>
<dbReference type="InterPro" id="IPR014718">
    <property type="entry name" value="GH-type_carb-bd"/>
</dbReference>
<dbReference type="AlphaFoldDB" id="A0A9D2S6U2"/>
<name>A0A9D2S6U2_9FIRM</name>
<dbReference type="GO" id="GO:0005975">
    <property type="term" value="P:carbohydrate metabolic process"/>
    <property type="evidence" value="ECO:0007669"/>
    <property type="project" value="InterPro"/>
</dbReference>
<evidence type="ECO:0000313" key="1">
    <source>
        <dbReference type="EMBL" id="HJB57630.1"/>
    </source>
</evidence>
<dbReference type="EMBL" id="DWYC01000080">
    <property type="protein sequence ID" value="HJB57630.1"/>
    <property type="molecule type" value="Genomic_DNA"/>
</dbReference>
<reference evidence="1" key="2">
    <citation type="submission" date="2021-04" db="EMBL/GenBank/DDBJ databases">
        <authorList>
            <person name="Gilroy R."/>
        </authorList>
    </citation>
    <scope>NUCLEOTIDE SEQUENCE</scope>
    <source>
        <strain evidence="1">CHK189-11263</strain>
    </source>
</reference>